<organism evidence="3 4">
    <name type="scientific">Tepiditoga spiralis</name>
    <dbReference type="NCBI Taxonomy" id="2108365"/>
    <lineage>
        <taxon>Bacteria</taxon>
        <taxon>Thermotogati</taxon>
        <taxon>Thermotogota</taxon>
        <taxon>Thermotogae</taxon>
        <taxon>Petrotogales</taxon>
        <taxon>Petrotogaceae</taxon>
        <taxon>Tepiditoga</taxon>
    </lineage>
</organism>
<dbReference type="Pfam" id="PF02113">
    <property type="entry name" value="Peptidase_S13"/>
    <property type="match status" value="2"/>
</dbReference>
<dbReference type="InterPro" id="IPR012338">
    <property type="entry name" value="Beta-lactam/transpept-like"/>
</dbReference>
<dbReference type="RefSeq" id="WP_190613928.1">
    <property type="nucleotide sequence ID" value="NZ_AP018712.1"/>
</dbReference>
<dbReference type="Proteomes" id="UP000516361">
    <property type="component" value="Chromosome"/>
</dbReference>
<protein>
    <submittedName>
        <fullName evidence="3">D-alanyl-D-alanine carboxypeptidase</fullName>
    </submittedName>
</protein>
<keyword evidence="4" id="KW-1185">Reference proteome</keyword>
<dbReference type="KEGG" id="ocy:OSSY52_15530"/>
<reference evidence="3 4" key="1">
    <citation type="submission" date="2018-06" db="EMBL/GenBank/DDBJ databases">
        <title>Genome sequencing of Oceanotoga sp. sy52.</title>
        <authorList>
            <person name="Mori K."/>
        </authorList>
    </citation>
    <scope>NUCLEOTIDE SEQUENCE [LARGE SCALE GENOMIC DNA]</scope>
    <source>
        <strain evidence="4">sy52</strain>
    </source>
</reference>
<gene>
    <name evidence="3" type="ORF">OSSY52_15530</name>
</gene>
<dbReference type="EMBL" id="AP018712">
    <property type="protein sequence ID" value="BBE31412.1"/>
    <property type="molecule type" value="Genomic_DNA"/>
</dbReference>
<accession>A0A7G1GAX0</accession>
<dbReference type="FunCoup" id="A0A7G1GAX0">
    <property type="interactions" value="149"/>
</dbReference>
<keyword evidence="3" id="KW-0645">Protease</keyword>
<dbReference type="PANTHER" id="PTHR30023:SF0">
    <property type="entry name" value="PENICILLIN-SENSITIVE CARBOXYPEPTIDASE A"/>
    <property type="match status" value="1"/>
</dbReference>
<name>A0A7G1GAX0_9BACT</name>
<dbReference type="GO" id="GO:0004185">
    <property type="term" value="F:serine-type carboxypeptidase activity"/>
    <property type="evidence" value="ECO:0007669"/>
    <property type="project" value="InterPro"/>
</dbReference>
<dbReference type="GO" id="GO:0000270">
    <property type="term" value="P:peptidoglycan metabolic process"/>
    <property type="evidence" value="ECO:0007669"/>
    <property type="project" value="TreeGrafter"/>
</dbReference>
<evidence type="ECO:0000256" key="2">
    <source>
        <dbReference type="ARBA" id="ARBA00022801"/>
    </source>
</evidence>
<comment type="similarity">
    <text evidence="1">Belongs to the peptidase S13 family.</text>
</comment>
<dbReference type="AlphaFoldDB" id="A0A7G1GAX0"/>
<evidence type="ECO:0000256" key="1">
    <source>
        <dbReference type="ARBA" id="ARBA00006096"/>
    </source>
</evidence>
<keyword evidence="3" id="KW-0121">Carboxypeptidase</keyword>
<dbReference type="InParanoid" id="A0A7G1GAX0"/>
<dbReference type="PANTHER" id="PTHR30023">
    <property type="entry name" value="D-ALANYL-D-ALANINE CARBOXYPEPTIDASE"/>
    <property type="match status" value="1"/>
</dbReference>
<evidence type="ECO:0000313" key="4">
    <source>
        <dbReference type="Proteomes" id="UP000516361"/>
    </source>
</evidence>
<dbReference type="GO" id="GO:0006508">
    <property type="term" value="P:proteolysis"/>
    <property type="evidence" value="ECO:0007669"/>
    <property type="project" value="InterPro"/>
</dbReference>
<dbReference type="Gene3D" id="3.40.710.10">
    <property type="entry name" value="DD-peptidase/beta-lactamase superfamily"/>
    <property type="match status" value="1"/>
</dbReference>
<keyword evidence="2" id="KW-0378">Hydrolase</keyword>
<sequence>MKKIILIIIIILTINLFFSKQIKTQNLTNINSDKIVNLLKTFNGFVGFEMRSLDGEKIINYNSNKLFIPASITKLFTCFSALESYNKYYTFKTKVYFDEKPTSYYRGNIYIKGFGNPVLTPLKYKYLLNAAISNNSIKKIYGNIIFDYSYYKENGFGKGWMWDDPQPQIAALNIWQENHEAFKYKTDFQLKDYITYLTTSYLQEIGINFYGEVKYDIVPNQLKPVYIHYSPTLNKILKQMLEKSDNQIAEQLFRNLGTINGTGKIDDSIEYEKNLIEKTFKTSNFILKDGCGLSMYNLLSPSLINDLIQYILNKYNSLFYDILATPYEDSTLKNRFNFTVWGKTGTLYSDSAISGILQASSGNRYIFTLIENNFPFHYSKAKEFENKILTTIYKIY</sequence>
<dbReference type="PRINTS" id="PR00922">
    <property type="entry name" value="DADACBPTASE3"/>
</dbReference>
<dbReference type="InterPro" id="IPR000667">
    <property type="entry name" value="Peptidase_S13"/>
</dbReference>
<dbReference type="SUPFAM" id="SSF56601">
    <property type="entry name" value="beta-lactamase/transpeptidase-like"/>
    <property type="match status" value="1"/>
</dbReference>
<proteinExistence type="inferred from homology"/>
<evidence type="ECO:0000313" key="3">
    <source>
        <dbReference type="EMBL" id="BBE31412.1"/>
    </source>
</evidence>
<dbReference type="Gene3D" id="3.50.80.20">
    <property type="entry name" value="D-Ala-D-Ala carboxypeptidase C, peptidase S13"/>
    <property type="match status" value="1"/>
</dbReference>